<reference evidence="2 4" key="2">
    <citation type="submission" date="2019-11" db="EMBL/GenBank/DDBJ databases">
        <title>Draft genome sequences of five Paenibacillus species of dairy origin.</title>
        <authorList>
            <person name="Olajide A.M."/>
            <person name="Chen S."/>
            <person name="Lapointe G."/>
        </authorList>
    </citation>
    <scope>NUCLEOTIDE SEQUENCE [LARGE SCALE GENOMIC DNA]</scope>
    <source>
        <strain evidence="2 4">3CT49</strain>
    </source>
</reference>
<evidence type="ECO:0000313" key="1">
    <source>
        <dbReference type="EMBL" id="KFN10137.1"/>
    </source>
</evidence>
<evidence type="ECO:0000313" key="4">
    <source>
        <dbReference type="Proteomes" id="UP000442469"/>
    </source>
</evidence>
<dbReference type="Proteomes" id="UP000029278">
    <property type="component" value="Unassembled WGS sequence"/>
</dbReference>
<dbReference type="AlphaFoldDB" id="A0A090ZHQ4"/>
<dbReference type="RefSeq" id="WP_036620939.1">
    <property type="nucleotide sequence ID" value="NZ_BGML01000005.1"/>
</dbReference>
<dbReference type="PROSITE" id="PS51257">
    <property type="entry name" value="PROKAR_LIPOPROTEIN"/>
    <property type="match status" value="1"/>
</dbReference>
<name>A0A090ZHQ4_PAEMA</name>
<keyword evidence="1" id="KW-0449">Lipoprotein</keyword>
<comment type="caution">
    <text evidence="1">The sequence shown here is derived from an EMBL/GenBank/DDBJ whole genome shotgun (WGS) entry which is preliminary data.</text>
</comment>
<evidence type="ECO:0000313" key="3">
    <source>
        <dbReference type="Proteomes" id="UP000029278"/>
    </source>
</evidence>
<gene>
    <name evidence="1" type="ORF">DJ90_403</name>
    <name evidence="2" type="ORF">GNQ08_23050</name>
</gene>
<keyword evidence="3" id="KW-1185">Reference proteome</keyword>
<dbReference type="Proteomes" id="UP000442469">
    <property type="component" value="Unassembled WGS sequence"/>
</dbReference>
<dbReference type="PATRIC" id="fig|44252.3.peg.1635"/>
<sequence length="132" mass="14722">MRNGLVLPLIALILMLTACGGNEVKLQLDNPRPGTVLDTRQIQISGKASNLRETYFFYQIEDGHSFIGEGKLTVDREGRFDLVAEVKTPSNANATISFYLDEDHNGEFDVETDTEQKIGSVDLVFDESLVQR</sequence>
<accession>A0A090ZHQ4</accession>
<evidence type="ECO:0000313" key="2">
    <source>
        <dbReference type="EMBL" id="MUG25249.1"/>
    </source>
</evidence>
<dbReference type="EMBL" id="JMQA01000020">
    <property type="protein sequence ID" value="KFN10137.1"/>
    <property type="molecule type" value="Genomic_DNA"/>
</dbReference>
<dbReference type="EMBL" id="WNZZ01000022">
    <property type="protein sequence ID" value="MUG25249.1"/>
    <property type="molecule type" value="Genomic_DNA"/>
</dbReference>
<protein>
    <submittedName>
        <fullName evidence="1">Putative lipoprotein</fullName>
    </submittedName>
</protein>
<reference evidence="1 3" key="1">
    <citation type="submission" date="2014-04" db="EMBL/GenBank/DDBJ databases">
        <authorList>
            <person name="Bishop-Lilly K.A."/>
            <person name="Broomall S.M."/>
            <person name="Chain P.S."/>
            <person name="Chertkov O."/>
            <person name="Coyne S.R."/>
            <person name="Daligault H.E."/>
            <person name="Davenport K.W."/>
            <person name="Erkkila T."/>
            <person name="Frey K.G."/>
            <person name="Gibbons H.S."/>
            <person name="Gu W."/>
            <person name="Jaissle J."/>
            <person name="Johnson S.L."/>
            <person name="Koroleva G.I."/>
            <person name="Ladner J.T."/>
            <person name="Lo C.-C."/>
            <person name="Minogue T.D."/>
            <person name="Munk C."/>
            <person name="Palacios G.F."/>
            <person name="Redden C.L."/>
            <person name="Rosenzweig C.N."/>
            <person name="Scholz M.B."/>
            <person name="Teshima H."/>
            <person name="Xu Y."/>
        </authorList>
    </citation>
    <scope>NUCLEOTIDE SEQUENCE [LARGE SCALE GENOMIC DNA]</scope>
    <source>
        <strain evidence="1 3">8244</strain>
    </source>
</reference>
<organism evidence="1 3">
    <name type="scientific">Paenibacillus macerans</name>
    <name type="common">Bacillus macerans</name>
    <dbReference type="NCBI Taxonomy" id="44252"/>
    <lineage>
        <taxon>Bacteria</taxon>
        <taxon>Bacillati</taxon>
        <taxon>Bacillota</taxon>
        <taxon>Bacilli</taxon>
        <taxon>Bacillales</taxon>
        <taxon>Paenibacillaceae</taxon>
        <taxon>Paenibacillus</taxon>
    </lineage>
</organism>
<dbReference type="GeneID" id="77012217"/>
<proteinExistence type="predicted"/>
<dbReference type="HOGENOM" id="CLU_1914978_0_0_9"/>
<dbReference type="OrthoDB" id="2661588at2"/>